<protein>
    <submittedName>
        <fullName evidence="1">Terminase</fullName>
    </submittedName>
</protein>
<evidence type="ECO:0000313" key="1">
    <source>
        <dbReference type="EMBL" id="MCS5718595.1"/>
    </source>
</evidence>
<name>A0ABT2GQU4_9MICO</name>
<keyword evidence="2" id="KW-1185">Reference proteome</keyword>
<proteinExistence type="predicted"/>
<evidence type="ECO:0000313" key="2">
    <source>
        <dbReference type="Proteomes" id="UP001165584"/>
    </source>
</evidence>
<sequence>MTTPESLDLGDSGSALWTALTELVDFDVHETSLLTEACRIKDRLDALDVIIRAEGVTVTSPQGVKAHPAVVEARNQQLTLARLLASLRIPDEDDVRPQRRGAARGSYSRKV</sequence>
<comment type="caution">
    <text evidence="1">The sequence shown here is derived from an EMBL/GenBank/DDBJ whole genome shotgun (WGS) entry which is preliminary data.</text>
</comment>
<gene>
    <name evidence="1" type="ORF">N1027_10665</name>
</gene>
<dbReference type="RefSeq" id="WP_259507582.1">
    <property type="nucleotide sequence ID" value="NZ_JANLCM010000001.1"/>
</dbReference>
<organism evidence="1 2">
    <name type="scientific">Herbiconiux aconitum</name>
    <dbReference type="NCBI Taxonomy" id="2970913"/>
    <lineage>
        <taxon>Bacteria</taxon>
        <taxon>Bacillati</taxon>
        <taxon>Actinomycetota</taxon>
        <taxon>Actinomycetes</taxon>
        <taxon>Micrococcales</taxon>
        <taxon>Microbacteriaceae</taxon>
        <taxon>Herbiconiux</taxon>
    </lineage>
</organism>
<reference evidence="1" key="1">
    <citation type="submission" date="2022-08" db="EMBL/GenBank/DDBJ databases">
        <authorList>
            <person name="Deng Y."/>
            <person name="Han X.-F."/>
            <person name="Zhang Y.-Q."/>
        </authorList>
    </citation>
    <scope>NUCLEOTIDE SEQUENCE</scope>
    <source>
        <strain evidence="1">CPCC 205763</strain>
    </source>
</reference>
<dbReference type="Proteomes" id="UP001165584">
    <property type="component" value="Unassembled WGS sequence"/>
</dbReference>
<accession>A0ABT2GQU4</accession>
<dbReference type="EMBL" id="JANLCM010000001">
    <property type="protein sequence ID" value="MCS5718595.1"/>
    <property type="molecule type" value="Genomic_DNA"/>
</dbReference>